<dbReference type="OrthoDB" id="9777711at2"/>
<dbReference type="InterPro" id="IPR001753">
    <property type="entry name" value="Enoyl-CoA_hydra/iso"/>
</dbReference>
<protein>
    <submittedName>
        <fullName evidence="1">Enoyl-CoA hydratase</fullName>
        <ecNumber evidence="1">4.2.1.17</ecNumber>
    </submittedName>
</protein>
<keyword evidence="1" id="KW-0456">Lyase</keyword>
<dbReference type="AlphaFoldDB" id="A3TTL1"/>
<name>A3TTL1_PSEBH</name>
<dbReference type="EMBL" id="AAMO01000001">
    <property type="protein sequence ID" value="EAQ04988.1"/>
    <property type="molecule type" value="Genomic_DNA"/>
</dbReference>
<evidence type="ECO:0000313" key="2">
    <source>
        <dbReference type="Proteomes" id="UP000004318"/>
    </source>
</evidence>
<dbReference type="InterPro" id="IPR029045">
    <property type="entry name" value="ClpP/crotonase-like_dom_sf"/>
</dbReference>
<proteinExistence type="predicted"/>
<sequence length="280" mass="29580">MSDYEQVTYGLSDGVATIKLDRPDSLNAWTGQMATEFRDAVGRAGHDPACRVIVVTGAGRGFCAGADMGGLQGIASAGAASGGEALNPTDVAFPDAPGPDPADDYPGRFGYLYACPKPVIAAINGPCAGIGLILTLYADLRFADEAATFTTAFAARGLIAEHGMAWILPRLIGEAQALDILLTARKFKGAEAARMGLVNAALPGDELMGHVDTLARSMAVRSSPRSMAVMKRQIRKSYHQTFARSLAEADDEMRASFGAPDFSEGVNSFVEKREPRFESL</sequence>
<dbReference type="SUPFAM" id="SSF52096">
    <property type="entry name" value="ClpP/crotonase"/>
    <property type="match status" value="1"/>
</dbReference>
<dbReference type="GO" id="GO:0004300">
    <property type="term" value="F:enoyl-CoA hydratase activity"/>
    <property type="evidence" value="ECO:0007669"/>
    <property type="project" value="UniProtKB-EC"/>
</dbReference>
<dbReference type="Gene3D" id="3.90.226.10">
    <property type="entry name" value="2-enoyl-CoA Hydratase, Chain A, domain 1"/>
    <property type="match status" value="1"/>
</dbReference>
<dbReference type="Pfam" id="PF00378">
    <property type="entry name" value="ECH_1"/>
    <property type="match status" value="2"/>
</dbReference>
<dbReference type="CDD" id="cd06558">
    <property type="entry name" value="crotonase-like"/>
    <property type="match status" value="1"/>
</dbReference>
<dbReference type="NCBIfam" id="NF004857">
    <property type="entry name" value="PRK06210.1"/>
    <property type="match status" value="1"/>
</dbReference>
<dbReference type="eggNOG" id="COG1024">
    <property type="taxonomic scope" value="Bacteria"/>
</dbReference>
<gene>
    <name evidence="1" type="ORF">OB2597_06880</name>
</gene>
<reference evidence="1 2" key="1">
    <citation type="journal article" date="2010" name="J. Bacteriol.">
        <title>Genome sequences of Oceanicola granulosus HTCC2516(T) and Oceanicola batsensis HTCC2597(TDelta).</title>
        <authorList>
            <person name="Thrash J.C."/>
            <person name="Cho J.C."/>
            <person name="Vergin K.L."/>
            <person name="Giovannoni S.J."/>
        </authorList>
    </citation>
    <scope>NUCLEOTIDE SEQUENCE [LARGE SCALE GENOMIC DNA]</scope>
    <source>
        <strain evidence="2">ATCC BAA-863 / DSM 15984 / KCTC 12145 / HTCC2597</strain>
    </source>
</reference>
<dbReference type="PANTHER" id="PTHR43459:SF1">
    <property type="entry name" value="EG:BACN32G11.4 PROTEIN"/>
    <property type="match status" value="1"/>
</dbReference>
<dbReference type="Proteomes" id="UP000004318">
    <property type="component" value="Unassembled WGS sequence"/>
</dbReference>
<dbReference type="PANTHER" id="PTHR43459">
    <property type="entry name" value="ENOYL-COA HYDRATASE"/>
    <property type="match status" value="1"/>
</dbReference>
<dbReference type="RefSeq" id="WP_009805605.1">
    <property type="nucleotide sequence ID" value="NZ_CH724131.1"/>
</dbReference>
<organism evidence="1 2">
    <name type="scientific">Pseudooceanicola batsensis (strain ATCC BAA-863 / DSM 15984 / KCTC 12145 / HTCC2597)</name>
    <name type="common">Oceanicola batsensis</name>
    <dbReference type="NCBI Taxonomy" id="252305"/>
    <lineage>
        <taxon>Bacteria</taxon>
        <taxon>Pseudomonadati</taxon>
        <taxon>Pseudomonadota</taxon>
        <taxon>Alphaproteobacteria</taxon>
        <taxon>Rhodobacterales</taxon>
        <taxon>Paracoccaceae</taxon>
        <taxon>Pseudooceanicola</taxon>
    </lineage>
</organism>
<comment type="caution">
    <text evidence="1">The sequence shown here is derived from an EMBL/GenBank/DDBJ whole genome shotgun (WGS) entry which is preliminary data.</text>
</comment>
<accession>A3TTL1</accession>
<dbReference type="STRING" id="252305.OB2597_06880"/>
<keyword evidence="2" id="KW-1185">Reference proteome</keyword>
<dbReference type="EC" id="4.2.1.17" evidence="1"/>
<evidence type="ECO:0000313" key="1">
    <source>
        <dbReference type="EMBL" id="EAQ04988.1"/>
    </source>
</evidence>
<dbReference type="HOGENOM" id="CLU_009834_7_2_5"/>